<dbReference type="InterPro" id="IPR043744">
    <property type="entry name" value="DUF5689"/>
</dbReference>
<dbReference type="Pfam" id="PF18942">
    <property type="entry name" value="DUF5689"/>
    <property type="match status" value="1"/>
</dbReference>
<dbReference type="OrthoDB" id="1492759at2"/>
<sequence length="467" mass="50395">MKNIFIKSLLIVAISSGIFSSCVNSDDYSTPENTLTTYELTSTTTVAAVNTAASIAASTANPIIEYTADDIIEGYVTSNDEAGTFYKSISFQTIPTDGATPIGFSVPINATTLYGKGFTPGRKVFIKLKGLYIAKVYGSLQIGSLYEGTVGRISEFEWKNHLFPSATKAAEDSFVRTLTLAEAYTDANQNTLIELNLVQFTDGSINRTYFDVDSGGGATNHLLTSTTGGPQRIIRFSSFAPFTGKQVPSGSGKIRGVLSKFNTDFQFVVRYESDIKLVNPRADVNPPIIGTNIQYLGAFTENFESYTSGSATTGQNNFPKYINDPVIGSKTWRTRTASSNKYIEMSSFGNPAENNRTLFIIPVNMTAANTLSFQTRTGFYVGETLKVYYSTNYVPGGQISDATLVNITSNFAISTASSATATFTNSGVYTIPATVTGNGYFIFEYTGSGISTPVLTTNMQLDNITVN</sequence>
<feature type="domain" description="DUF5689" evidence="2">
    <location>
        <begin position="43"/>
        <end position="275"/>
    </location>
</feature>
<accession>A0A553CTH7</accession>
<keyword evidence="1" id="KW-0732">Signal</keyword>
<feature type="chain" id="PRO_5022088404" description="DUF5689 domain-containing protein" evidence="1">
    <location>
        <begin position="26"/>
        <end position="467"/>
    </location>
</feature>
<dbReference type="PROSITE" id="PS51257">
    <property type="entry name" value="PROKAR_LIPOPROTEIN"/>
    <property type="match status" value="1"/>
</dbReference>
<reference evidence="3 4" key="1">
    <citation type="submission" date="2019-07" db="EMBL/GenBank/DDBJ databases">
        <title>Novel species of Flavobacterium.</title>
        <authorList>
            <person name="Liu Q."/>
            <person name="Xin Y.-H."/>
        </authorList>
    </citation>
    <scope>NUCLEOTIDE SEQUENCE [LARGE SCALE GENOMIC DNA]</scope>
    <source>
        <strain evidence="3 4">LB3P56</strain>
    </source>
</reference>
<name>A0A553CTH7_9FLAO</name>
<feature type="signal peptide" evidence="1">
    <location>
        <begin position="1"/>
        <end position="25"/>
    </location>
</feature>
<keyword evidence="4" id="KW-1185">Reference proteome</keyword>
<dbReference type="Proteomes" id="UP000318585">
    <property type="component" value="Unassembled WGS sequence"/>
</dbReference>
<comment type="caution">
    <text evidence="3">The sequence shown here is derived from an EMBL/GenBank/DDBJ whole genome shotgun (WGS) entry which is preliminary data.</text>
</comment>
<proteinExistence type="predicted"/>
<dbReference type="AlphaFoldDB" id="A0A553CTH7"/>
<evidence type="ECO:0000313" key="3">
    <source>
        <dbReference type="EMBL" id="TRX23820.1"/>
    </source>
</evidence>
<evidence type="ECO:0000256" key="1">
    <source>
        <dbReference type="SAM" id="SignalP"/>
    </source>
</evidence>
<evidence type="ECO:0000313" key="4">
    <source>
        <dbReference type="Proteomes" id="UP000318585"/>
    </source>
</evidence>
<dbReference type="EMBL" id="VJZR01000001">
    <property type="protein sequence ID" value="TRX23820.1"/>
    <property type="molecule type" value="Genomic_DNA"/>
</dbReference>
<protein>
    <recommendedName>
        <fullName evidence="2">DUF5689 domain-containing protein</fullName>
    </recommendedName>
</protein>
<dbReference type="RefSeq" id="WP_143390042.1">
    <property type="nucleotide sequence ID" value="NZ_VJZQ01000007.1"/>
</dbReference>
<evidence type="ECO:0000259" key="2">
    <source>
        <dbReference type="Pfam" id="PF18942"/>
    </source>
</evidence>
<organism evidence="3 4">
    <name type="scientific">Flavobacterium franklandianum</name>
    <dbReference type="NCBI Taxonomy" id="2594430"/>
    <lineage>
        <taxon>Bacteria</taxon>
        <taxon>Pseudomonadati</taxon>
        <taxon>Bacteroidota</taxon>
        <taxon>Flavobacteriia</taxon>
        <taxon>Flavobacteriales</taxon>
        <taxon>Flavobacteriaceae</taxon>
        <taxon>Flavobacterium</taxon>
    </lineage>
</organism>
<gene>
    <name evidence="3" type="ORF">FNW17_01190</name>
</gene>